<dbReference type="PANTHER" id="PTHR45228">
    <property type="entry name" value="CYCLIC DI-GMP PHOSPHODIESTERASE TM_0186-RELATED"/>
    <property type="match status" value="1"/>
</dbReference>
<dbReference type="Gene3D" id="1.10.3210.10">
    <property type="entry name" value="Hypothetical protein af1432"/>
    <property type="match status" value="1"/>
</dbReference>
<organism evidence="3">
    <name type="scientific">hydrothermal vent metagenome</name>
    <dbReference type="NCBI Taxonomy" id="652676"/>
    <lineage>
        <taxon>unclassified sequences</taxon>
        <taxon>metagenomes</taxon>
        <taxon>ecological metagenomes</taxon>
    </lineage>
</organism>
<sequence length="442" mass="50100">MEKNRPLKKFVYHILIRRLTLAALVIAAVFSFLAYEHSKDMVINTVVKVSQLKISMVRAQFRQLMKQGNLETKQALLEAINYPPGSNIRIREGRYVYAMIYNNQGHHVEAYEDVNYPSLNAVKQYINKMSASYPNTDKLEYSVITIAGRPYIYTNTRLVANTKQSPIYLHAVFSISDYAIELVRKQIMETVFYVFAIVFSTTLLLYPVITHLAGKLSDFSSSLLNANLEMLEVLGATIAKRDSDTDAHNYRVTIYAVALAETIGLEKKEMKSLIKGSFLHDVGKIGIRDNILLKSGKLDQREFSTMKDHVAHGLDIIHKSAWLQDAEDVVGGHHEKYNGQGYPQGLAANAIPLNARIFAIADVFDALTSRRPYKEPFSFKKAMQIIEQDKGTHFDPDLVDRFSQIASKLYSEFSGSDDEGLKHQLHILTTRYFHSGINTISY</sequence>
<dbReference type="AlphaFoldDB" id="A0A3B1BR08"/>
<evidence type="ECO:0000256" key="1">
    <source>
        <dbReference type="SAM" id="Phobius"/>
    </source>
</evidence>
<dbReference type="CDD" id="cd00077">
    <property type="entry name" value="HDc"/>
    <property type="match status" value="1"/>
</dbReference>
<name>A0A3B1BR08_9ZZZZ</name>
<gene>
    <name evidence="3" type="ORF">MNBD_GAMMA24-384</name>
</gene>
<feature type="transmembrane region" description="Helical" evidence="1">
    <location>
        <begin position="190"/>
        <end position="209"/>
    </location>
</feature>
<dbReference type="SMART" id="SM00471">
    <property type="entry name" value="HDc"/>
    <property type="match status" value="1"/>
</dbReference>
<evidence type="ECO:0000313" key="3">
    <source>
        <dbReference type="EMBL" id="VAX13908.1"/>
    </source>
</evidence>
<dbReference type="PANTHER" id="PTHR45228:SF1">
    <property type="entry name" value="CYCLIC DI-GMP PHOSPHODIESTERASE TM_0186"/>
    <property type="match status" value="1"/>
</dbReference>
<dbReference type="SUPFAM" id="SSF109604">
    <property type="entry name" value="HD-domain/PDEase-like"/>
    <property type="match status" value="1"/>
</dbReference>
<keyword evidence="1" id="KW-0812">Transmembrane</keyword>
<dbReference type="EMBL" id="UOFZ01000145">
    <property type="protein sequence ID" value="VAX13908.1"/>
    <property type="molecule type" value="Genomic_DNA"/>
</dbReference>
<reference evidence="3" key="1">
    <citation type="submission" date="2018-06" db="EMBL/GenBank/DDBJ databases">
        <authorList>
            <person name="Zhirakovskaya E."/>
        </authorList>
    </citation>
    <scope>NUCLEOTIDE SEQUENCE</scope>
</reference>
<feature type="domain" description="HD-GYP" evidence="2">
    <location>
        <begin position="223"/>
        <end position="418"/>
    </location>
</feature>
<keyword evidence="1" id="KW-0472">Membrane</keyword>
<dbReference type="InterPro" id="IPR003607">
    <property type="entry name" value="HD/PDEase_dom"/>
</dbReference>
<evidence type="ECO:0000259" key="2">
    <source>
        <dbReference type="PROSITE" id="PS51832"/>
    </source>
</evidence>
<accession>A0A3B1BR08</accession>
<dbReference type="InterPro" id="IPR037522">
    <property type="entry name" value="HD_GYP_dom"/>
</dbReference>
<proteinExistence type="predicted"/>
<dbReference type="Pfam" id="PF13487">
    <property type="entry name" value="HD_5"/>
    <property type="match status" value="1"/>
</dbReference>
<keyword evidence="1" id="KW-1133">Transmembrane helix</keyword>
<dbReference type="InterPro" id="IPR052020">
    <property type="entry name" value="Cyclic_di-GMP/3'3'-cGAMP_PDE"/>
</dbReference>
<feature type="transmembrane region" description="Helical" evidence="1">
    <location>
        <begin position="15"/>
        <end position="35"/>
    </location>
</feature>
<protein>
    <submittedName>
        <fullName evidence="3">Response regulator</fullName>
    </submittedName>
</protein>
<dbReference type="PROSITE" id="PS51832">
    <property type="entry name" value="HD_GYP"/>
    <property type="match status" value="1"/>
</dbReference>